<dbReference type="EMBL" id="QNRI01000011">
    <property type="protein sequence ID" value="RBO93582.1"/>
    <property type="molecule type" value="Genomic_DNA"/>
</dbReference>
<dbReference type="Gene3D" id="1.10.260.40">
    <property type="entry name" value="lambda repressor-like DNA-binding domains"/>
    <property type="match status" value="1"/>
</dbReference>
<dbReference type="Proteomes" id="UP000252254">
    <property type="component" value="Unassembled WGS sequence"/>
</dbReference>
<keyword evidence="2" id="KW-0175">Coiled coil</keyword>
<dbReference type="OrthoDB" id="9812960at2"/>
<evidence type="ECO:0000313" key="4">
    <source>
        <dbReference type="EMBL" id="RBO93582.1"/>
    </source>
</evidence>
<dbReference type="PANTHER" id="PTHR46797">
    <property type="entry name" value="HTH-TYPE TRANSCRIPTIONAL REGULATOR"/>
    <property type="match status" value="1"/>
</dbReference>
<dbReference type="CDD" id="cd00093">
    <property type="entry name" value="HTH_XRE"/>
    <property type="match status" value="1"/>
</dbReference>
<organism evidence="4 5">
    <name type="scientific">Paraliobacillus ryukyuensis</name>
    <dbReference type="NCBI Taxonomy" id="200904"/>
    <lineage>
        <taxon>Bacteria</taxon>
        <taxon>Bacillati</taxon>
        <taxon>Bacillota</taxon>
        <taxon>Bacilli</taxon>
        <taxon>Bacillales</taxon>
        <taxon>Bacillaceae</taxon>
        <taxon>Paraliobacillus</taxon>
    </lineage>
</organism>
<keyword evidence="5" id="KW-1185">Reference proteome</keyword>
<evidence type="ECO:0000313" key="5">
    <source>
        <dbReference type="Proteomes" id="UP000252254"/>
    </source>
</evidence>
<comment type="caution">
    <text evidence="4">The sequence shown here is derived from an EMBL/GenBank/DDBJ whole genome shotgun (WGS) entry which is preliminary data.</text>
</comment>
<keyword evidence="1" id="KW-0238">DNA-binding</keyword>
<dbReference type="PROSITE" id="PS50943">
    <property type="entry name" value="HTH_CROC1"/>
    <property type="match status" value="1"/>
</dbReference>
<feature type="coiled-coil region" evidence="2">
    <location>
        <begin position="78"/>
        <end position="120"/>
    </location>
</feature>
<dbReference type="SMART" id="SM00530">
    <property type="entry name" value="HTH_XRE"/>
    <property type="match status" value="1"/>
</dbReference>
<evidence type="ECO:0000256" key="1">
    <source>
        <dbReference type="ARBA" id="ARBA00023125"/>
    </source>
</evidence>
<proteinExistence type="predicted"/>
<accession>A0A366DU15</accession>
<dbReference type="Pfam" id="PF01381">
    <property type="entry name" value="HTH_3"/>
    <property type="match status" value="1"/>
</dbReference>
<dbReference type="InterPro" id="IPR001387">
    <property type="entry name" value="Cro/C1-type_HTH"/>
</dbReference>
<protein>
    <submittedName>
        <fullName evidence="4">Helix-turn-helix protein</fullName>
    </submittedName>
</protein>
<dbReference type="RefSeq" id="WP_113869933.1">
    <property type="nucleotide sequence ID" value="NZ_BAABQN010000010.1"/>
</dbReference>
<dbReference type="SUPFAM" id="SSF47413">
    <property type="entry name" value="lambda repressor-like DNA-binding domains"/>
    <property type="match status" value="1"/>
</dbReference>
<evidence type="ECO:0000256" key="2">
    <source>
        <dbReference type="SAM" id="Coils"/>
    </source>
</evidence>
<dbReference type="GO" id="GO:0003700">
    <property type="term" value="F:DNA-binding transcription factor activity"/>
    <property type="evidence" value="ECO:0007669"/>
    <property type="project" value="TreeGrafter"/>
</dbReference>
<dbReference type="GO" id="GO:0005829">
    <property type="term" value="C:cytosol"/>
    <property type="evidence" value="ECO:0007669"/>
    <property type="project" value="TreeGrafter"/>
</dbReference>
<name>A0A366DU15_9BACI</name>
<gene>
    <name evidence="4" type="ORF">DES48_11193</name>
</gene>
<dbReference type="InterPro" id="IPR050807">
    <property type="entry name" value="TransReg_Diox_bact_type"/>
</dbReference>
<sequence length="211" mass="24803">MTDFGNELKKLRKEKKLSLKEVAKKGDLSHSYISQIENGKRNAPKPEIIRKLAKGLNINPSLLMYKAGYIDNSFYHQQLKLSEELEQLEREESHLSGEVIKNLKEDLESLRLENINIIQLIKLQNDIRDAHQFFEKLQSNNKVNSDLEKDYTAIKRFEKELANRKINSINDYTIDVLELTNIDTDLYYDNQLLSKEDKQNITKFIDNFVKR</sequence>
<reference evidence="4 5" key="1">
    <citation type="submission" date="2018-06" db="EMBL/GenBank/DDBJ databases">
        <title>Genomic Encyclopedia of Type Strains, Phase IV (KMG-IV): sequencing the most valuable type-strain genomes for metagenomic binning, comparative biology and taxonomic classification.</title>
        <authorList>
            <person name="Goeker M."/>
        </authorList>
    </citation>
    <scope>NUCLEOTIDE SEQUENCE [LARGE SCALE GENOMIC DNA]</scope>
    <source>
        <strain evidence="4 5">DSM 15140</strain>
    </source>
</reference>
<dbReference type="AlphaFoldDB" id="A0A366DU15"/>
<feature type="domain" description="HTH cro/C1-type" evidence="3">
    <location>
        <begin position="8"/>
        <end position="63"/>
    </location>
</feature>
<dbReference type="GO" id="GO:0003677">
    <property type="term" value="F:DNA binding"/>
    <property type="evidence" value="ECO:0007669"/>
    <property type="project" value="UniProtKB-KW"/>
</dbReference>
<evidence type="ECO:0000259" key="3">
    <source>
        <dbReference type="PROSITE" id="PS50943"/>
    </source>
</evidence>
<dbReference type="InterPro" id="IPR010982">
    <property type="entry name" value="Lambda_DNA-bd_dom_sf"/>
</dbReference>
<dbReference type="PANTHER" id="PTHR46797:SF1">
    <property type="entry name" value="METHYLPHOSPHONATE SYNTHASE"/>
    <property type="match status" value="1"/>
</dbReference>